<feature type="domain" description="FAD dependent oxidoreductase" evidence="1">
    <location>
        <begin position="45"/>
        <end position="420"/>
    </location>
</feature>
<reference evidence="2" key="1">
    <citation type="submission" date="2021-07" db="EMBL/GenBank/DDBJ databases">
        <authorList>
            <person name="Branca A.L. A."/>
        </authorList>
    </citation>
    <scope>NUCLEOTIDE SEQUENCE</scope>
</reference>
<comment type="caution">
    <text evidence="2">The sequence shown here is derived from an EMBL/GenBank/DDBJ whole genome shotgun (WGS) entry which is preliminary data.</text>
</comment>
<dbReference type="EMBL" id="CAJVOS010000031">
    <property type="protein sequence ID" value="CAG8148852.1"/>
    <property type="molecule type" value="Genomic_DNA"/>
</dbReference>
<dbReference type="GO" id="GO:0005737">
    <property type="term" value="C:cytoplasm"/>
    <property type="evidence" value="ECO:0007669"/>
    <property type="project" value="TreeGrafter"/>
</dbReference>
<organism evidence="2 3">
    <name type="scientific">Penicillium olsonii</name>
    <dbReference type="NCBI Taxonomy" id="99116"/>
    <lineage>
        <taxon>Eukaryota</taxon>
        <taxon>Fungi</taxon>
        <taxon>Dikarya</taxon>
        <taxon>Ascomycota</taxon>
        <taxon>Pezizomycotina</taxon>
        <taxon>Eurotiomycetes</taxon>
        <taxon>Eurotiomycetidae</taxon>
        <taxon>Eurotiales</taxon>
        <taxon>Aspergillaceae</taxon>
        <taxon>Penicillium</taxon>
    </lineage>
</organism>
<name>A0A9W4HWM8_PENOL</name>
<dbReference type="OrthoDB" id="429143at2759"/>
<dbReference type="PANTHER" id="PTHR13847:SF260">
    <property type="entry name" value="FAD DEPENDENT OXIDOREDUCTASE DOMAIN-CONTAINING PROTEIN"/>
    <property type="match status" value="1"/>
</dbReference>
<sequence length="462" mass="49929">MASHVQSSRSLPNPAPGLSYWQRTTRGFQHLHENKDASLPSSSPYVIVGSGIAGGLTAFELIEGGVKAEEIVILEAREAASGASSRNAGHVRPDAFRGFSAYAKVHGGEQALKIINNERLVLDRVAQFTQKHNVQCDFNLATTFDVCMTPEFAAYEAESLEAFKSAGGDTSHIKFYEGAEAESKTRVPGAVAAYEWPAGSSHPAKLAQFLLQAVISKGTKLFTFCPAIEVKRNDSDPSLWDVKTSRGVITAEKVVHCTNAHAAQLLPHLEAYMRPNRAQAQSLVPVPAFSGAGILQSTYSLRYSLHHFYSLIQRQGDGTLVLGVSRSNPTLSPETIASRLSTDDSKFNDEIVQDALRSFGTLFPDYNYDATMHGEGLDHAWTGIIGMTTDSVPFVGAIESLPGQYICAGFNGHGMARIFTCAPGLVKLMLGANWSETGLPECFQSSEERLSRLSGGDLPSIW</sequence>
<dbReference type="PANTHER" id="PTHR13847">
    <property type="entry name" value="SARCOSINE DEHYDROGENASE-RELATED"/>
    <property type="match status" value="1"/>
</dbReference>
<proteinExistence type="predicted"/>
<dbReference type="InterPro" id="IPR036188">
    <property type="entry name" value="FAD/NAD-bd_sf"/>
</dbReference>
<dbReference type="AlphaFoldDB" id="A0A9W4HWM8"/>
<evidence type="ECO:0000313" key="3">
    <source>
        <dbReference type="Proteomes" id="UP001153618"/>
    </source>
</evidence>
<protein>
    <recommendedName>
        <fullName evidence="1">FAD dependent oxidoreductase domain-containing protein</fullName>
    </recommendedName>
</protein>
<dbReference type="Pfam" id="PF01266">
    <property type="entry name" value="DAO"/>
    <property type="match status" value="1"/>
</dbReference>
<dbReference type="Proteomes" id="UP001153618">
    <property type="component" value="Unassembled WGS sequence"/>
</dbReference>
<dbReference type="SUPFAM" id="SSF51905">
    <property type="entry name" value="FAD/NAD(P)-binding domain"/>
    <property type="match status" value="1"/>
</dbReference>
<dbReference type="InterPro" id="IPR006076">
    <property type="entry name" value="FAD-dep_OxRdtase"/>
</dbReference>
<gene>
    <name evidence="2" type="ORF">POLS_LOCUS6021</name>
</gene>
<evidence type="ECO:0000259" key="1">
    <source>
        <dbReference type="Pfam" id="PF01266"/>
    </source>
</evidence>
<keyword evidence="3" id="KW-1185">Reference proteome</keyword>
<dbReference type="Gene3D" id="3.30.9.10">
    <property type="entry name" value="D-Amino Acid Oxidase, subunit A, domain 2"/>
    <property type="match status" value="1"/>
</dbReference>
<evidence type="ECO:0000313" key="2">
    <source>
        <dbReference type="EMBL" id="CAG8148852.1"/>
    </source>
</evidence>
<dbReference type="Gene3D" id="3.50.50.60">
    <property type="entry name" value="FAD/NAD(P)-binding domain"/>
    <property type="match status" value="1"/>
</dbReference>
<accession>A0A9W4HWM8</accession>